<sequence length="397" mass="45900">MLQLFTLSSLGRDFFNIKMLIIVLITIGLITLMTILTYALEHQVNQHQAPTWRYLAHGTEAVSVLVSMILLRQIFITLNSGSVISWTYATVQLTVLLFSLNTMRNLAVEVINILMPLFIYGQAIWLGHTTQYLPVFMVMTVILIGTVIYIAHNYQALIANQWKYLGFQVLYSGTWWGVIWSFHPFKLTHTLFIILGFIVYMWLIRLAVRWTQKFFDEVLTFDHQVNYDELTGIRNRASFDTSAQEVFRVYQRRNMGPVTMAMFDIDHFKNFNDEHGHLAGDAVLRHVAKFVDLQLKQRSTHGQLFRYGGEEFIIIFRGMPALEVGQVMRTIQRELAAEPLEFEGSTLAVTVSIGISELQTTDHSFTDWFVRVDDYLYQSKQAGRDRTTVENRLLTDS</sequence>
<dbReference type="GO" id="GO:0043709">
    <property type="term" value="P:cell adhesion involved in single-species biofilm formation"/>
    <property type="evidence" value="ECO:0007669"/>
    <property type="project" value="TreeGrafter"/>
</dbReference>
<dbReference type="GO" id="GO:0052621">
    <property type="term" value="F:diguanylate cyclase activity"/>
    <property type="evidence" value="ECO:0007669"/>
    <property type="project" value="UniProtKB-EC"/>
</dbReference>
<dbReference type="PANTHER" id="PTHR45138">
    <property type="entry name" value="REGULATORY COMPONENTS OF SENSORY TRANSDUCTION SYSTEM"/>
    <property type="match status" value="1"/>
</dbReference>
<dbReference type="FunFam" id="3.30.70.270:FF:000001">
    <property type="entry name" value="Diguanylate cyclase domain protein"/>
    <property type="match status" value="1"/>
</dbReference>
<dbReference type="EC" id="2.7.7.65" evidence="3"/>
<feature type="transmembrane region" description="Helical" evidence="1">
    <location>
        <begin position="20"/>
        <end position="40"/>
    </location>
</feature>
<dbReference type="PROSITE" id="PS50887">
    <property type="entry name" value="GGDEF"/>
    <property type="match status" value="1"/>
</dbReference>
<proteinExistence type="predicted"/>
<evidence type="ECO:0000313" key="4">
    <source>
        <dbReference type="Proteomes" id="UP001267003"/>
    </source>
</evidence>
<feature type="domain" description="GGDEF" evidence="2">
    <location>
        <begin position="256"/>
        <end position="392"/>
    </location>
</feature>
<feature type="transmembrane region" description="Helical" evidence="1">
    <location>
        <begin position="107"/>
        <end position="126"/>
    </location>
</feature>
<dbReference type="InterPro" id="IPR000160">
    <property type="entry name" value="GGDEF_dom"/>
</dbReference>
<dbReference type="SMART" id="SM00267">
    <property type="entry name" value="GGDEF"/>
    <property type="match status" value="1"/>
</dbReference>
<feature type="transmembrane region" description="Helical" evidence="1">
    <location>
        <begin position="52"/>
        <end position="71"/>
    </location>
</feature>
<protein>
    <submittedName>
        <fullName evidence="3">GGDEF domain-containing protein</fullName>
        <ecNumber evidence="3">2.7.7.65</ecNumber>
    </submittedName>
</protein>
<dbReference type="GO" id="GO:1902201">
    <property type="term" value="P:negative regulation of bacterial-type flagellum-dependent cell motility"/>
    <property type="evidence" value="ECO:0007669"/>
    <property type="project" value="TreeGrafter"/>
</dbReference>
<dbReference type="InterPro" id="IPR043128">
    <property type="entry name" value="Rev_trsase/Diguanyl_cyclase"/>
</dbReference>
<dbReference type="CDD" id="cd01949">
    <property type="entry name" value="GGDEF"/>
    <property type="match status" value="1"/>
</dbReference>
<dbReference type="Pfam" id="PF00990">
    <property type="entry name" value="GGDEF"/>
    <property type="match status" value="1"/>
</dbReference>
<dbReference type="InterPro" id="IPR029787">
    <property type="entry name" value="Nucleotide_cyclase"/>
</dbReference>
<dbReference type="KEGG" id="lpg:BB562_05090"/>
<keyword evidence="1" id="KW-0812">Transmembrane</keyword>
<keyword evidence="3" id="KW-0808">Transferase</keyword>
<dbReference type="SUPFAM" id="SSF55073">
    <property type="entry name" value="Nucleotide cyclase"/>
    <property type="match status" value="1"/>
</dbReference>
<dbReference type="RefSeq" id="WP_101873162.1">
    <property type="nucleotide sequence ID" value="NZ_BOUG01000016.1"/>
</dbReference>
<feature type="transmembrane region" description="Helical" evidence="1">
    <location>
        <begin position="132"/>
        <end position="152"/>
    </location>
</feature>
<keyword evidence="1" id="KW-1133">Transmembrane helix</keyword>
<dbReference type="EMBL" id="JAVLAQ010000001">
    <property type="protein sequence ID" value="MDT6988919.1"/>
    <property type="molecule type" value="Genomic_DNA"/>
</dbReference>
<dbReference type="GO" id="GO:0005886">
    <property type="term" value="C:plasma membrane"/>
    <property type="evidence" value="ECO:0007669"/>
    <property type="project" value="TreeGrafter"/>
</dbReference>
<evidence type="ECO:0000313" key="3">
    <source>
        <dbReference type="EMBL" id="MDT6988919.1"/>
    </source>
</evidence>
<keyword evidence="3" id="KW-0548">Nucleotidyltransferase</keyword>
<dbReference type="InterPro" id="IPR050469">
    <property type="entry name" value="Diguanylate_Cyclase"/>
</dbReference>
<name>A0AAP5Q0T8_LACPE</name>
<accession>A0AAP5Q0T8</accession>
<feature type="transmembrane region" description="Helical" evidence="1">
    <location>
        <begin position="164"/>
        <end position="183"/>
    </location>
</feature>
<evidence type="ECO:0000256" key="1">
    <source>
        <dbReference type="SAM" id="Phobius"/>
    </source>
</evidence>
<dbReference type="NCBIfam" id="TIGR00254">
    <property type="entry name" value="GGDEF"/>
    <property type="match status" value="1"/>
</dbReference>
<gene>
    <name evidence="3" type="ORF">RI536_02225</name>
</gene>
<reference evidence="3" key="1">
    <citation type="submission" date="2023-08" db="EMBL/GenBank/DDBJ databases">
        <authorList>
            <person name="Page C.A."/>
            <person name="Perez-Diaz I.M."/>
        </authorList>
    </citation>
    <scope>NUCLEOTIDE SEQUENCE</scope>
    <source>
        <strain evidence="3">7.8.46</strain>
    </source>
</reference>
<comment type="caution">
    <text evidence="3">The sequence shown here is derived from an EMBL/GenBank/DDBJ whole genome shotgun (WGS) entry which is preliminary data.</text>
</comment>
<dbReference type="AlphaFoldDB" id="A0AAP5Q0T8"/>
<organism evidence="3 4">
    <name type="scientific">Lactiplantibacillus pentosus</name>
    <name type="common">Lactobacillus pentosus</name>
    <dbReference type="NCBI Taxonomy" id="1589"/>
    <lineage>
        <taxon>Bacteria</taxon>
        <taxon>Bacillati</taxon>
        <taxon>Bacillota</taxon>
        <taxon>Bacilli</taxon>
        <taxon>Lactobacillales</taxon>
        <taxon>Lactobacillaceae</taxon>
        <taxon>Lactiplantibacillus</taxon>
    </lineage>
</organism>
<dbReference type="Proteomes" id="UP001267003">
    <property type="component" value="Unassembled WGS sequence"/>
</dbReference>
<keyword evidence="1" id="KW-0472">Membrane</keyword>
<dbReference type="Gene3D" id="3.30.70.270">
    <property type="match status" value="1"/>
</dbReference>
<dbReference type="PANTHER" id="PTHR45138:SF9">
    <property type="entry name" value="DIGUANYLATE CYCLASE DGCM-RELATED"/>
    <property type="match status" value="1"/>
</dbReference>
<evidence type="ECO:0000259" key="2">
    <source>
        <dbReference type="PROSITE" id="PS50887"/>
    </source>
</evidence>
<feature type="transmembrane region" description="Helical" evidence="1">
    <location>
        <begin position="189"/>
        <end position="208"/>
    </location>
</feature>
<feature type="transmembrane region" description="Helical" evidence="1">
    <location>
        <begin position="83"/>
        <end position="100"/>
    </location>
</feature>